<dbReference type="Proteomes" id="UP001232117">
    <property type="component" value="Chromosome"/>
</dbReference>
<proteinExistence type="predicted"/>
<keyword evidence="2" id="KW-1185">Reference proteome</keyword>
<gene>
    <name evidence="1" type="ORF">MG292_06880</name>
</gene>
<dbReference type="RefSeq" id="WP_264533450.1">
    <property type="nucleotide sequence ID" value="NZ_CP092332.1"/>
</dbReference>
<name>A0ABY8N5C0_9FLAO</name>
<evidence type="ECO:0000313" key="1">
    <source>
        <dbReference type="EMBL" id="WGK93821.1"/>
    </source>
</evidence>
<protein>
    <submittedName>
        <fullName evidence="1">Uncharacterized protein</fullName>
    </submittedName>
</protein>
<sequence>MRPIQANIGETINQIERNDFRYREEAREVESYRERKKRRKTYHTDGERILIYGGEDYSVYLGCINCDKFDKESIWDYTSPYGSPFSKNSITNKHGEYGGEYGKYSPFNKFSKYPPKLVDAKGNFYGYFTADRFFKDRRVTPGILFIINNWERVSDNPISTYIELFEER</sequence>
<dbReference type="EMBL" id="CP092332">
    <property type="protein sequence ID" value="WGK93821.1"/>
    <property type="molecule type" value="Genomic_DNA"/>
</dbReference>
<organism evidence="1 2">
    <name type="scientific">Flavobacterium keumense</name>
    <dbReference type="NCBI Taxonomy" id="1306518"/>
    <lineage>
        <taxon>Bacteria</taxon>
        <taxon>Pseudomonadati</taxon>
        <taxon>Bacteroidota</taxon>
        <taxon>Flavobacteriia</taxon>
        <taxon>Flavobacteriales</taxon>
        <taxon>Flavobacteriaceae</taxon>
        <taxon>Flavobacterium</taxon>
    </lineage>
</organism>
<reference evidence="1 2" key="1">
    <citation type="submission" date="2023-06" db="EMBL/GenBank/DDBJ databases">
        <title>Complete Genome Sequence of Flavobacterium keumense K3R-10.</title>
        <authorList>
            <person name="Jeong H."/>
            <person name="Jhang S.Y."/>
            <person name="Kim J.N."/>
        </authorList>
    </citation>
    <scope>NUCLEOTIDE SEQUENCE [LARGE SCALE GENOMIC DNA]</scope>
    <source>
        <strain evidence="1 2">K3R-10</strain>
    </source>
</reference>
<accession>A0ABY8N5C0</accession>
<evidence type="ECO:0000313" key="2">
    <source>
        <dbReference type="Proteomes" id="UP001232117"/>
    </source>
</evidence>